<dbReference type="GO" id="GO:0005509">
    <property type="term" value="F:calcium ion binding"/>
    <property type="evidence" value="ECO:0007669"/>
    <property type="project" value="InterPro"/>
</dbReference>
<evidence type="ECO:0000259" key="5">
    <source>
        <dbReference type="PROSITE" id="PS50222"/>
    </source>
</evidence>
<dbReference type="PROSITE" id="PS00018">
    <property type="entry name" value="EF_HAND_1"/>
    <property type="match status" value="2"/>
</dbReference>
<name>A0A0L1JR76_9RHOB</name>
<sequence>MTPKTLVLAALVGSVAATGALAKGGHGGMRGEMPAFEELDANNDGQLTLEEIVAFREAHAKQRFAEIDTDGDGQVTREDVIAAARDKAGDRAEKRAGRMFDRLDANEDGTLTEAEIATAKAEHADRRGDRMERMFDRADADGNGAISKDEFEAMQAMKKDRRKKNRG</sequence>
<dbReference type="Proteomes" id="UP000036938">
    <property type="component" value="Unassembled WGS sequence"/>
</dbReference>
<evidence type="ECO:0000256" key="3">
    <source>
        <dbReference type="SAM" id="MobiDB-lite"/>
    </source>
</evidence>
<comment type="caution">
    <text evidence="6">The sequence shown here is derived from an EMBL/GenBank/DDBJ whole genome shotgun (WGS) entry which is preliminary data.</text>
</comment>
<dbReference type="SMART" id="SM00054">
    <property type="entry name" value="EFh"/>
    <property type="match status" value="4"/>
</dbReference>
<dbReference type="AlphaFoldDB" id="A0A0L1JR76"/>
<dbReference type="SUPFAM" id="SSF47473">
    <property type="entry name" value="EF-hand"/>
    <property type="match status" value="1"/>
</dbReference>
<dbReference type="RefSeq" id="WP_050530398.1">
    <property type="nucleotide sequence ID" value="NZ_AQQZ01000003.1"/>
</dbReference>
<dbReference type="Pfam" id="PF13499">
    <property type="entry name" value="EF-hand_7"/>
    <property type="match status" value="2"/>
</dbReference>
<dbReference type="PANTHER" id="PTHR10827:SF98">
    <property type="entry name" value="45 KDA CALCIUM-BINDING PROTEIN"/>
    <property type="match status" value="1"/>
</dbReference>
<gene>
    <name evidence="6" type="ORF">ATO11_08505</name>
</gene>
<dbReference type="OrthoDB" id="5470953at2"/>
<evidence type="ECO:0000313" key="7">
    <source>
        <dbReference type="Proteomes" id="UP000036938"/>
    </source>
</evidence>
<feature type="chain" id="PRO_5005554190" description="EF-hand domain-containing protein" evidence="4">
    <location>
        <begin position="23"/>
        <end position="167"/>
    </location>
</feature>
<feature type="domain" description="EF-hand" evidence="5">
    <location>
        <begin position="55"/>
        <end position="90"/>
    </location>
</feature>
<keyword evidence="1" id="KW-0479">Metal-binding</keyword>
<evidence type="ECO:0000313" key="6">
    <source>
        <dbReference type="EMBL" id="KNG94245.1"/>
    </source>
</evidence>
<accession>A0A0L1JR76</accession>
<dbReference type="PROSITE" id="PS50222">
    <property type="entry name" value="EF_HAND_2"/>
    <property type="match status" value="2"/>
</dbReference>
<dbReference type="STRING" id="1317121.ATO11_08505"/>
<dbReference type="InterPro" id="IPR002048">
    <property type="entry name" value="EF_hand_dom"/>
</dbReference>
<evidence type="ECO:0000256" key="2">
    <source>
        <dbReference type="ARBA" id="ARBA00022737"/>
    </source>
</evidence>
<reference evidence="6 7" key="1">
    <citation type="journal article" date="2015" name="Int. J. Syst. Evol. Microbiol.">
        <title>Aestuariivita atlantica sp. nov., isolated from deep sea sediment of the Atlantic Ocean.</title>
        <authorList>
            <person name="Li G."/>
            <person name="Lai Q."/>
            <person name="Du Y."/>
            <person name="Liu X."/>
            <person name="Sun F."/>
            <person name="Shao Z."/>
        </authorList>
    </citation>
    <scope>NUCLEOTIDE SEQUENCE [LARGE SCALE GENOMIC DNA]</scope>
    <source>
        <strain evidence="6 7">22II-S11-z3</strain>
    </source>
</reference>
<feature type="region of interest" description="Disordered" evidence="3">
    <location>
        <begin position="138"/>
        <end position="167"/>
    </location>
</feature>
<dbReference type="EMBL" id="AQQZ01000003">
    <property type="protein sequence ID" value="KNG94245.1"/>
    <property type="molecule type" value="Genomic_DNA"/>
</dbReference>
<feature type="domain" description="EF-hand" evidence="5">
    <location>
        <begin position="126"/>
        <end position="161"/>
    </location>
</feature>
<feature type="signal peptide" evidence="4">
    <location>
        <begin position="1"/>
        <end position="22"/>
    </location>
</feature>
<dbReference type="Gene3D" id="1.10.238.10">
    <property type="entry name" value="EF-hand"/>
    <property type="match status" value="2"/>
</dbReference>
<keyword evidence="7" id="KW-1185">Reference proteome</keyword>
<keyword evidence="2" id="KW-0677">Repeat</keyword>
<evidence type="ECO:0000256" key="4">
    <source>
        <dbReference type="SAM" id="SignalP"/>
    </source>
</evidence>
<proteinExistence type="predicted"/>
<protein>
    <recommendedName>
        <fullName evidence="5">EF-hand domain-containing protein</fullName>
    </recommendedName>
</protein>
<dbReference type="InterPro" id="IPR011992">
    <property type="entry name" value="EF-hand-dom_pair"/>
</dbReference>
<keyword evidence="4" id="KW-0732">Signal</keyword>
<dbReference type="InterPro" id="IPR018247">
    <property type="entry name" value="EF_Hand_1_Ca_BS"/>
</dbReference>
<organism evidence="6 7">
    <name type="scientific">Pseudaestuariivita atlantica</name>
    <dbReference type="NCBI Taxonomy" id="1317121"/>
    <lineage>
        <taxon>Bacteria</taxon>
        <taxon>Pseudomonadati</taxon>
        <taxon>Pseudomonadota</taxon>
        <taxon>Alphaproteobacteria</taxon>
        <taxon>Rhodobacterales</taxon>
        <taxon>Paracoccaceae</taxon>
        <taxon>Pseudaestuariivita</taxon>
    </lineage>
</organism>
<dbReference type="PANTHER" id="PTHR10827">
    <property type="entry name" value="RETICULOCALBIN"/>
    <property type="match status" value="1"/>
</dbReference>
<evidence type="ECO:0000256" key="1">
    <source>
        <dbReference type="ARBA" id="ARBA00022723"/>
    </source>
</evidence>